<evidence type="ECO:0000313" key="5">
    <source>
        <dbReference type="EMBL" id="GFH37963.1"/>
    </source>
</evidence>
<keyword evidence="1" id="KW-0805">Transcription regulation</keyword>
<keyword evidence="3" id="KW-0812">Transmembrane</keyword>
<evidence type="ECO:0000256" key="2">
    <source>
        <dbReference type="ARBA" id="ARBA00023163"/>
    </source>
</evidence>
<dbReference type="Gene3D" id="1.10.10.1320">
    <property type="entry name" value="Anti-sigma factor, zinc-finger domain"/>
    <property type="match status" value="1"/>
</dbReference>
<comment type="caution">
    <text evidence="5">The sequence shown here is derived from an EMBL/GenBank/DDBJ whole genome shotgun (WGS) entry which is preliminary data.</text>
</comment>
<evidence type="ECO:0000256" key="1">
    <source>
        <dbReference type="ARBA" id="ARBA00023015"/>
    </source>
</evidence>
<proteinExistence type="predicted"/>
<gene>
    <name evidence="5" type="ORF">SCWH03_42030</name>
</gene>
<organism evidence="5 6">
    <name type="scientific">Streptomyces pacificus</name>
    <dbReference type="NCBI Taxonomy" id="2705029"/>
    <lineage>
        <taxon>Bacteria</taxon>
        <taxon>Bacillati</taxon>
        <taxon>Actinomycetota</taxon>
        <taxon>Actinomycetes</taxon>
        <taxon>Kitasatosporales</taxon>
        <taxon>Streptomycetaceae</taxon>
        <taxon>Streptomyces</taxon>
    </lineage>
</organism>
<name>A0A6A0AZU4_9ACTN</name>
<keyword evidence="6" id="KW-1185">Reference proteome</keyword>
<evidence type="ECO:0000259" key="4">
    <source>
        <dbReference type="Pfam" id="PF13490"/>
    </source>
</evidence>
<dbReference type="Pfam" id="PF13490">
    <property type="entry name" value="zf-HC2"/>
    <property type="match status" value="1"/>
</dbReference>
<dbReference type="EMBL" id="BLLG01000013">
    <property type="protein sequence ID" value="GFH37963.1"/>
    <property type="molecule type" value="Genomic_DNA"/>
</dbReference>
<dbReference type="InterPro" id="IPR027383">
    <property type="entry name" value="Znf_put"/>
</dbReference>
<dbReference type="InterPro" id="IPR041916">
    <property type="entry name" value="Anti_sigma_zinc_sf"/>
</dbReference>
<keyword evidence="3" id="KW-1133">Transmembrane helix</keyword>
<sequence length="266" mass="27555">MNLREQHRAVAAYALGVLDPSDAFRFEEHLAECGLCALQLSDMAPLASALGALAGPGRADEPPSPRILELLLHEVATLRRRGSRRRLRLVAAAAALVVALPAVAVGLFPGREGAVTGGPDERIAATDGATGVYGAVDLRSRGWGTAVALRMAKLPGPKTCRLVAVARDGREYAVTSWSVPVGGYGTGATGAEDELDMEVGTVLRREEIGRFEVRTESGEHLVSLDRPSAATVATTTATISTVATVATVAVTVAVADGSAARPRAVT</sequence>
<reference evidence="5 6" key="1">
    <citation type="submission" date="2020-02" db="EMBL/GenBank/DDBJ databases">
        <title>Whole Genome Shotgun Sequence of Streptomyces sp. strain CWH03.</title>
        <authorList>
            <person name="Dohra H."/>
            <person name="Kodani S."/>
            <person name="Yamamura H."/>
        </authorList>
    </citation>
    <scope>NUCLEOTIDE SEQUENCE [LARGE SCALE GENOMIC DNA]</scope>
    <source>
        <strain evidence="5 6">CWH03</strain>
    </source>
</reference>
<dbReference type="Proteomes" id="UP000484988">
    <property type="component" value="Unassembled WGS sequence"/>
</dbReference>
<protein>
    <submittedName>
        <fullName evidence="5">Zf-HC2 domain-containing protein</fullName>
    </submittedName>
</protein>
<feature type="domain" description="Putative zinc-finger" evidence="4">
    <location>
        <begin position="7"/>
        <end position="36"/>
    </location>
</feature>
<dbReference type="AlphaFoldDB" id="A0A6A0AZU4"/>
<accession>A0A6A0AZU4</accession>
<feature type="transmembrane region" description="Helical" evidence="3">
    <location>
        <begin position="89"/>
        <end position="108"/>
    </location>
</feature>
<evidence type="ECO:0000313" key="6">
    <source>
        <dbReference type="Proteomes" id="UP000484988"/>
    </source>
</evidence>
<evidence type="ECO:0000256" key="3">
    <source>
        <dbReference type="SAM" id="Phobius"/>
    </source>
</evidence>
<keyword evidence="3" id="KW-0472">Membrane</keyword>
<keyword evidence="2" id="KW-0804">Transcription</keyword>